<dbReference type="Pfam" id="PF00085">
    <property type="entry name" value="Thioredoxin"/>
    <property type="match status" value="1"/>
</dbReference>
<dbReference type="InterPro" id="IPR013766">
    <property type="entry name" value="Thioredoxin_domain"/>
</dbReference>
<dbReference type="GO" id="GO:0006457">
    <property type="term" value="P:protein folding"/>
    <property type="evidence" value="ECO:0007669"/>
    <property type="project" value="TreeGrafter"/>
</dbReference>
<evidence type="ECO:0000256" key="3">
    <source>
        <dbReference type="SAM" id="MobiDB-lite"/>
    </source>
</evidence>
<dbReference type="InterPro" id="IPR023296">
    <property type="entry name" value="Glyco_hydro_beta-prop_sf"/>
</dbReference>
<accession>A0A6C0BTB1</accession>
<evidence type="ECO:0000313" key="5">
    <source>
        <dbReference type="EMBL" id="QHS95300.1"/>
    </source>
</evidence>
<dbReference type="PANTHER" id="PTHR45672:SF3">
    <property type="entry name" value="THIOREDOXIN DOMAIN-CONTAINING PROTEIN 5"/>
    <property type="match status" value="1"/>
</dbReference>
<dbReference type="CDD" id="cd02961">
    <property type="entry name" value="PDI_a_family"/>
    <property type="match status" value="1"/>
</dbReference>
<evidence type="ECO:0000259" key="4">
    <source>
        <dbReference type="Pfam" id="PF00085"/>
    </source>
</evidence>
<feature type="region of interest" description="Disordered" evidence="3">
    <location>
        <begin position="412"/>
        <end position="431"/>
    </location>
</feature>
<dbReference type="PANTHER" id="PTHR45672">
    <property type="entry name" value="PROTEIN DISULFIDE-ISOMERASE C17H9.14C-RELATED"/>
    <property type="match status" value="1"/>
</dbReference>
<proteinExistence type="inferred from homology"/>
<sequence length="518" mass="62188">MKYDFEEKQLEMVCINLSDEIKGDDELLNNEDVTIFNSSMLPLKNSDDLLIASRGWYGNIRSWDGINFVILSLFTKDLKKKKQNILDIDKKVFEDKKRKFKELKNEVIPHGDKLLKGPEDPRLFYHNDDIYILINDLTDENKRHMFVSKVDPKKLEYKEKIELCESLSSKFEKNWGPFIYNDKLHLVYDINPLKVFELEDDFECNEKFSVNSEIMKKLTESYPDLHFHIRNSTNLISLDSNEYLGLGHGVLDYKDNIDINKYLIPLLKDSKYSDSDKDYFNKFYKLYTGFFYKINMERQEITEISPFFQLPNYESKQELIFFPTSIHLDNDNYVNISYNVGDNRSYFLKLHLDIVNLSLYDKNNIDFQVNYNINSNFYIELIRNIRKLMGFSTKKKDYYKFGDINNIFAGNRKKKERKTKRKKERKQKRKTVKKSEKKLLYFYMEGCKYCDKFEKTWKKLTDNHKEIKMIKINGPKNKRMNKKYNVESYPTIILIDKGEHEIFEDKRTYKKLKEFISN</sequence>
<name>A0A6C0BTB1_9ZZZZ</name>
<evidence type="ECO:0000256" key="1">
    <source>
        <dbReference type="ARBA" id="ARBA00006347"/>
    </source>
</evidence>
<dbReference type="InterPro" id="IPR036249">
    <property type="entry name" value="Thioredoxin-like_sf"/>
</dbReference>
<dbReference type="GO" id="GO:0003756">
    <property type="term" value="F:protein disulfide isomerase activity"/>
    <property type="evidence" value="ECO:0007669"/>
    <property type="project" value="TreeGrafter"/>
</dbReference>
<dbReference type="SUPFAM" id="SSF52833">
    <property type="entry name" value="Thioredoxin-like"/>
    <property type="match status" value="1"/>
</dbReference>
<keyword evidence="2" id="KW-0732">Signal</keyword>
<dbReference type="AlphaFoldDB" id="A0A6C0BTB1"/>
<reference evidence="5" key="1">
    <citation type="journal article" date="2020" name="Nature">
        <title>Giant virus diversity and host interactions through global metagenomics.</title>
        <authorList>
            <person name="Schulz F."/>
            <person name="Roux S."/>
            <person name="Paez-Espino D."/>
            <person name="Jungbluth S."/>
            <person name="Walsh D.A."/>
            <person name="Denef V.J."/>
            <person name="McMahon K.D."/>
            <person name="Konstantinidis K.T."/>
            <person name="Eloe-Fadrosh E.A."/>
            <person name="Kyrpides N.C."/>
            <person name="Woyke T."/>
        </authorList>
    </citation>
    <scope>NUCLEOTIDE SEQUENCE</scope>
    <source>
        <strain evidence="5">GVMAG-M-3300018428-35</strain>
    </source>
</reference>
<dbReference type="Gene3D" id="3.40.30.10">
    <property type="entry name" value="Glutaredoxin"/>
    <property type="match status" value="1"/>
</dbReference>
<dbReference type="EMBL" id="MN739247">
    <property type="protein sequence ID" value="QHS95300.1"/>
    <property type="molecule type" value="Genomic_DNA"/>
</dbReference>
<evidence type="ECO:0000256" key="2">
    <source>
        <dbReference type="ARBA" id="ARBA00022729"/>
    </source>
</evidence>
<protein>
    <recommendedName>
        <fullName evidence="4">Thioredoxin domain-containing protein</fullName>
    </recommendedName>
</protein>
<dbReference type="GO" id="GO:0005783">
    <property type="term" value="C:endoplasmic reticulum"/>
    <property type="evidence" value="ECO:0007669"/>
    <property type="project" value="TreeGrafter"/>
</dbReference>
<comment type="similarity">
    <text evidence="1">Belongs to the protein disulfide isomerase family.</text>
</comment>
<feature type="domain" description="Thioredoxin" evidence="4">
    <location>
        <begin position="429"/>
        <end position="517"/>
    </location>
</feature>
<organism evidence="5">
    <name type="scientific">viral metagenome</name>
    <dbReference type="NCBI Taxonomy" id="1070528"/>
    <lineage>
        <taxon>unclassified sequences</taxon>
        <taxon>metagenomes</taxon>
        <taxon>organismal metagenomes</taxon>
    </lineage>
</organism>
<dbReference type="Gene3D" id="2.115.10.20">
    <property type="entry name" value="Glycosyl hydrolase domain, family 43"/>
    <property type="match status" value="1"/>
</dbReference>
<dbReference type="InterPro" id="IPR051063">
    <property type="entry name" value="PDI"/>
</dbReference>